<evidence type="ECO:0000313" key="2">
    <source>
        <dbReference type="EMBL" id="EFB35922.1"/>
    </source>
</evidence>
<reference evidence="2" key="1">
    <citation type="submission" date="2009-11" db="EMBL/GenBank/DDBJ databases">
        <authorList>
            <person name="Weinstock G."/>
            <person name="Sodergren E."/>
            <person name="Clifton S."/>
            <person name="Fulton L."/>
            <person name="Fulton B."/>
            <person name="Courtney L."/>
            <person name="Fronick C."/>
            <person name="Harrison M."/>
            <person name="Strong C."/>
            <person name="Farmer C."/>
            <person name="Delahaunty K."/>
            <person name="Markovic C."/>
            <person name="Hall O."/>
            <person name="Minx P."/>
            <person name="Tomlinson C."/>
            <person name="Mitreva M."/>
            <person name="Nelson J."/>
            <person name="Hou S."/>
            <person name="Wollam A."/>
            <person name="Pepin K.H."/>
            <person name="Johnson M."/>
            <person name="Bhonagiri V."/>
            <person name="Nash W.E."/>
            <person name="Warren W."/>
            <person name="Chinwalla A."/>
            <person name="Mardis E.R."/>
            <person name="Wilson R.K."/>
        </authorList>
    </citation>
    <scope>NUCLEOTIDE SEQUENCE [LARGE SCALE GENOMIC DNA]</scope>
    <source>
        <strain evidence="2">DSM 18205</strain>
    </source>
</reference>
<evidence type="ECO:0000256" key="1">
    <source>
        <dbReference type="SAM" id="Phobius"/>
    </source>
</evidence>
<protein>
    <submittedName>
        <fullName evidence="2">Uncharacterized protein</fullName>
    </submittedName>
</protein>
<keyword evidence="1" id="KW-0812">Transmembrane</keyword>
<evidence type="ECO:0000313" key="3">
    <source>
        <dbReference type="Proteomes" id="UP000004477"/>
    </source>
</evidence>
<name>D1PAW5_9BACT</name>
<dbReference type="Proteomes" id="UP000004477">
    <property type="component" value="Unassembled WGS sequence"/>
</dbReference>
<dbReference type="EMBL" id="ACBX02000011">
    <property type="protein sequence ID" value="EFB35922.1"/>
    <property type="molecule type" value="Genomic_DNA"/>
</dbReference>
<organism evidence="2 3">
    <name type="scientific">Segatella copri DSM 18205</name>
    <dbReference type="NCBI Taxonomy" id="537011"/>
    <lineage>
        <taxon>Bacteria</taxon>
        <taxon>Pseudomonadati</taxon>
        <taxon>Bacteroidota</taxon>
        <taxon>Bacteroidia</taxon>
        <taxon>Bacteroidales</taxon>
        <taxon>Prevotellaceae</taxon>
        <taxon>Segatella</taxon>
    </lineage>
</organism>
<comment type="caution">
    <text evidence="2">The sequence shown here is derived from an EMBL/GenBank/DDBJ whole genome shotgun (WGS) entry which is preliminary data.</text>
</comment>
<dbReference type="STRING" id="537011.PREVCOP_04340"/>
<accession>D1PAW5</accession>
<keyword evidence="1" id="KW-1133">Transmembrane helix</keyword>
<dbReference type="AlphaFoldDB" id="D1PAW5"/>
<dbReference type="PaxDb" id="537011-PREVCOP_04340"/>
<feature type="transmembrane region" description="Helical" evidence="1">
    <location>
        <begin position="20"/>
        <end position="40"/>
    </location>
</feature>
<proteinExistence type="predicted"/>
<dbReference type="HOGENOM" id="CLU_2790454_0_0_10"/>
<keyword evidence="1" id="KW-0472">Membrane</keyword>
<gene>
    <name evidence="2" type="ORF">PREVCOP_04340</name>
</gene>
<sequence length="68" mass="7878">MYYIQPSLSSDAKTFVGREGILYTYIGVGAFSVVRFRLVGQCESLHIMMRATEWLYAFFVCINQRNND</sequence>
<keyword evidence="3" id="KW-1185">Reference proteome</keyword>